<accession>A0A915JE38</accession>
<dbReference type="WBParaSite" id="nRc.2.0.1.t24070-RA">
    <property type="protein sequence ID" value="nRc.2.0.1.t24070-RA"/>
    <property type="gene ID" value="nRc.2.0.1.g24070"/>
</dbReference>
<reference evidence="2" key="1">
    <citation type="submission" date="2022-11" db="UniProtKB">
        <authorList>
            <consortium name="WormBaseParasite"/>
        </authorList>
    </citation>
    <scope>IDENTIFICATION</scope>
</reference>
<proteinExistence type="predicted"/>
<sequence length="120" mass="13939">MTKTMLKISPFIVESQRIWKSDLSLFSIKGSDVRVFFHTRIAENTDIRPDTRLFGYPTNITKQVPGSTPDWLMPDVPKIENLDRSKILYDQSPTTAARRQRSYRTQKRGYPVARVARHCP</sequence>
<protein>
    <submittedName>
        <fullName evidence="2">Uncharacterized protein</fullName>
    </submittedName>
</protein>
<keyword evidence="1" id="KW-1185">Reference proteome</keyword>
<organism evidence="1 2">
    <name type="scientific">Romanomermis culicivorax</name>
    <name type="common">Nematode worm</name>
    <dbReference type="NCBI Taxonomy" id="13658"/>
    <lineage>
        <taxon>Eukaryota</taxon>
        <taxon>Metazoa</taxon>
        <taxon>Ecdysozoa</taxon>
        <taxon>Nematoda</taxon>
        <taxon>Enoplea</taxon>
        <taxon>Dorylaimia</taxon>
        <taxon>Mermithida</taxon>
        <taxon>Mermithoidea</taxon>
        <taxon>Mermithidae</taxon>
        <taxon>Romanomermis</taxon>
    </lineage>
</organism>
<dbReference type="Proteomes" id="UP000887565">
    <property type="component" value="Unplaced"/>
</dbReference>
<evidence type="ECO:0000313" key="2">
    <source>
        <dbReference type="WBParaSite" id="nRc.2.0.1.t24070-RA"/>
    </source>
</evidence>
<dbReference type="AlphaFoldDB" id="A0A915JE38"/>
<name>A0A915JE38_ROMCU</name>
<evidence type="ECO:0000313" key="1">
    <source>
        <dbReference type="Proteomes" id="UP000887565"/>
    </source>
</evidence>